<evidence type="ECO:0000313" key="7">
    <source>
        <dbReference type="EMBL" id="MCJ8499220.1"/>
    </source>
</evidence>
<dbReference type="SUPFAM" id="SSF52540">
    <property type="entry name" value="P-loop containing nucleoside triphosphate hydrolases"/>
    <property type="match status" value="1"/>
</dbReference>
<dbReference type="CDD" id="cd03224">
    <property type="entry name" value="ABC_TM1139_LivF_branched"/>
    <property type="match status" value="1"/>
</dbReference>
<comment type="similarity">
    <text evidence="1">Belongs to the ABC transporter superfamily.</text>
</comment>
<keyword evidence="5" id="KW-0029">Amino-acid transport</keyword>
<dbReference type="PANTHER" id="PTHR43820:SF4">
    <property type="entry name" value="HIGH-AFFINITY BRANCHED-CHAIN AMINO ACID TRANSPORT ATP-BINDING PROTEIN LIVF"/>
    <property type="match status" value="1"/>
</dbReference>
<gene>
    <name evidence="7" type="ORF">MRX98_01425</name>
</gene>
<comment type="caution">
    <text evidence="7">The sequence shown here is derived from an EMBL/GenBank/DDBJ whole genome shotgun (WGS) entry which is preliminary data.</text>
</comment>
<evidence type="ECO:0000256" key="2">
    <source>
        <dbReference type="ARBA" id="ARBA00022448"/>
    </source>
</evidence>
<dbReference type="InterPro" id="IPR027417">
    <property type="entry name" value="P-loop_NTPase"/>
</dbReference>
<evidence type="ECO:0000259" key="6">
    <source>
        <dbReference type="PROSITE" id="PS50893"/>
    </source>
</evidence>
<dbReference type="PANTHER" id="PTHR43820">
    <property type="entry name" value="HIGH-AFFINITY BRANCHED-CHAIN AMINO ACID TRANSPORT ATP-BINDING PROTEIN LIVF"/>
    <property type="match status" value="1"/>
</dbReference>
<sequence length="234" mass="25016">MLKLEHVSTTIGTHHVIHDVSLEIAAGSCVALLGGNGAGKSTLFRTIAGLVAPTTGTITFKGRTISHLPADRIVRRGLALCPEGRQLFPGLTVHKNLMLGAHTVKDRKKVADALEQVYALFPVLGERARQLAGTFSGGEQQMLAMGRALMSRPQLLLLDEPSIGLAPLVVEGIADAIQSLNRMGMTIFLSEQNARIALMITRYGYVLENGALVIEGPSSTLMHNSVVRKAYLGT</sequence>
<evidence type="ECO:0000256" key="1">
    <source>
        <dbReference type="ARBA" id="ARBA00005417"/>
    </source>
</evidence>
<dbReference type="GO" id="GO:0005524">
    <property type="term" value="F:ATP binding"/>
    <property type="evidence" value="ECO:0007669"/>
    <property type="project" value="UniProtKB-KW"/>
</dbReference>
<dbReference type="GO" id="GO:0015807">
    <property type="term" value="P:L-amino acid transport"/>
    <property type="evidence" value="ECO:0007669"/>
    <property type="project" value="TreeGrafter"/>
</dbReference>
<dbReference type="RefSeq" id="WP_246902371.1">
    <property type="nucleotide sequence ID" value="NZ_JALJRB010000001.1"/>
</dbReference>
<protein>
    <submittedName>
        <fullName evidence="7">ABC transporter ATP-binding protein</fullName>
    </submittedName>
</protein>
<keyword evidence="3" id="KW-0547">Nucleotide-binding</keyword>
<dbReference type="GO" id="GO:0016887">
    <property type="term" value="F:ATP hydrolysis activity"/>
    <property type="evidence" value="ECO:0007669"/>
    <property type="project" value="InterPro"/>
</dbReference>
<dbReference type="PROSITE" id="PS00211">
    <property type="entry name" value="ABC_TRANSPORTER_1"/>
    <property type="match status" value="1"/>
</dbReference>
<dbReference type="InterPro" id="IPR017871">
    <property type="entry name" value="ABC_transporter-like_CS"/>
</dbReference>
<dbReference type="SMART" id="SM00382">
    <property type="entry name" value="AAA"/>
    <property type="match status" value="1"/>
</dbReference>
<dbReference type="InterPro" id="IPR052156">
    <property type="entry name" value="BCAA_Transport_ATP-bd_LivF"/>
</dbReference>
<evidence type="ECO:0000313" key="8">
    <source>
        <dbReference type="Proteomes" id="UP001165427"/>
    </source>
</evidence>
<reference evidence="7" key="1">
    <citation type="submission" date="2022-04" db="EMBL/GenBank/DDBJ databases">
        <title>Desulfatitalea alkaliphila sp. nov., a novel anaerobic sulfate-reducing bacterium isolated from terrestrial mud volcano, Taman Peninsula, Russia.</title>
        <authorList>
            <person name="Khomyakova M.A."/>
            <person name="Merkel A.Y."/>
            <person name="Slobodkin A.I."/>
        </authorList>
    </citation>
    <scope>NUCLEOTIDE SEQUENCE</scope>
    <source>
        <strain evidence="7">M08but</strain>
    </source>
</reference>
<dbReference type="InterPro" id="IPR003593">
    <property type="entry name" value="AAA+_ATPase"/>
</dbReference>
<feature type="domain" description="ABC transporter" evidence="6">
    <location>
        <begin position="2"/>
        <end position="234"/>
    </location>
</feature>
<name>A0AA41R1S2_9BACT</name>
<proteinExistence type="inferred from homology"/>
<dbReference type="Proteomes" id="UP001165427">
    <property type="component" value="Unassembled WGS sequence"/>
</dbReference>
<dbReference type="Pfam" id="PF00005">
    <property type="entry name" value="ABC_tran"/>
    <property type="match status" value="1"/>
</dbReference>
<evidence type="ECO:0000256" key="3">
    <source>
        <dbReference type="ARBA" id="ARBA00022741"/>
    </source>
</evidence>
<dbReference type="Gene3D" id="3.40.50.300">
    <property type="entry name" value="P-loop containing nucleotide triphosphate hydrolases"/>
    <property type="match status" value="1"/>
</dbReference>
<dbReference type="InterPro" id="IPR003439">
    <property type="entry name" value="ABC_transporter-like_ATP-bd"/>
</dbReference>
<keyword evidence="4 7" id="KW-0067">ATP-binding</keyword>
<dbReference type="GO" id="GO:0015658">
    <property type="term" value="F:branched-chain amino acid transmembrane transporter activity"/>
    <property type="evidence" value="ECO:0007669"/>
    <property type="project" value="TreeGrafter"/>
</dbReference>
<keyword evidence="8" id="KW-1185">Reference proteome</keyword>
<dbReference type="AlphaFoldDB" id="A0AA41R1S2"/>
<keyword evidence="2" id="KW-0813">Transport</keyword>
<dbReference type="EMBL" id="JALJRB010000001">
    <property type="protein sequence ID" value="MCJ8499220.1"/>
    <property type="molecule type" value="Genomic_DNA"/>
</dbReference>
<dbReference type="PROSITE" id="PS50893">
    <property type="entry name" value="ABC_TRANSPORTER_2"/>
    <property type="match status" value="1"/>
</dbReference>
<accession>A0AA41R1S2</accession>
<organism evidence="7 8">
    <name type="scientific">Desulfatitalea alkaliphila</name>
    <dbReference type="NCBI Taxonomy" id="2929485"/>
    <lineage>
        <taxon>Bacteria</taxon>
        <taxon>Pseudomonadati</taxon>
        <taxon>Thermodesulfobacteriota</taxon>
        <taxon>Desulfobacteria</taxon>
        <taxon>Desulfobacterales</taxon>
        <taxon>Desulfosarcinaceae</taxon>
        <taxon>Desulfatitalea</taxon>
    </lineage>
</organism>
<evidence type="ECO:0000256" key="5">
    <source>
        <dbReference type="ARBA" id="ARBA00022970"/>
    </source>
</evidence>
<evidence type="ECO:0000256" key="4">
    <source>
        <dbReference type="ARBA" id="ARBA00022840"/>
    </source>
</evidence>